<keyword evidence="2" id="KW-1185">Reference proteome</keyword>
<sequence>MPQAAIQSISRPRKQRHVSFLLHTTTALTDPFLFSFLPLLASDLHMCMILLPRSGDTPKMMPYTGIYERQRPILACVRRIMRYHPTGSVKLH</sequence>
<proteinExistence type="predicted"/>
<reference evidence="1" key="1">
    <citation type="submission" date="2018-02" db="EMBL/GenBank/DDBJ databases">
        <title>The genomes of Aspergillus section Nigri reveals drivers in fungal speciation.</title>
        <authorList>
            <consortium name="DOE Joint Genome Institute"/>
            <person name="Vesth T.C."/>
            <person name="Nybo J."/>
            <person name="Theobald S."/>
            <person name="Brandl J."/>
            <person name="Frisvad J.C."/>
            <person name="Nielsen K.F."/>
            <person name="Lyhne E.K."/>
            <person name="Kogle M.E."/>
            <person name="Kuo A."/>
            <person name="Riley R."/>
            <person name="Clum A."/>
            <person name="Nolan M."/>
            <person name="Lipzen A."/>
            <person name="Salamov A."/>
            <person name="Henrissat B."/>
            <person name="Wiebenga A."/>
            <person name="De vries R.P."/>
            <person name="Grigoriev I.V."/>
            <person name="Mortensen U.H."/>
            <person name="Andersen M.R."/>
            <person name="Baker S.E."/>
        </authorList>
    </citation>
    <scope>NUCLEOTIDE SEQUENCE</scope>
    <source>
        <strain evidence="1">CBS 121060</strain>
    </source>
</reference>
<gene>
    <name evidence="1" type="ORF">BO66DRAFT_101608</name>
</gene>
<name>A0ACD1H7A7_9EURO</name>
<evidence type="ECO:0000313" key="1">
    <source>
        <dbReference type="EMBL" id="RAH69474.1"/>
    </source>
</evidence>
<evidence type="ECO:0000313" key="2">
    <source>
        <dbReference type="Proteomes" id="UP000249661"/>
    </source>
</evidence>
<protein>
    <submittedName>
        <fullName evidence="1">Uncharacterized protein</fullName>
    </submittedName>
</protein>
<dbReference type="EMBL" id="KZ824960">
    <property type="protein sequence ID" value="RAH69474.1"/>
    <property type="molecule type" value="Genomic_DNA"/>
</dbReference>
<accession>A0ACD1H7A7</accession>
<dbReference type="Proteomes" id="UP000249661">
    <property type="component" value="Unassembled WGS sequence"/>
</dbReference>
<organism evidence="1 2">
    <name type="scientific">Aspergillus aculeatinus CBS 121060</name>
    <dbReference type="NCBI Taxonomy" id="1448322"/>
    <lineage>
        <taxon>Eukaryota</taxon>
        <taxon>Fungi</taxon>
        <taxon>Dikarya</taxon>
        <taxon>Ascomycota</taxon>
        <taxon>Pezizomycotina</taxon>
        <taxon>Eurotiomycetes</taxon>
        <taxon>Eurotiomycetidae</taxon>
        <taxon>Eurotiales</taxon>
        <taxon>Aspergillaceae</taxon>
        <taxon>Aspergillus</taxon>
        <taxon>Aspergillus subgen. Circumdati</taxon>
    </lineage>
</organism>